<dbReference type="OrthoDB" id="2989603at2"/>
<name>A0A1I0EVD4_9BACI</name>
<dbReference type="RefSeq" id="WP_093134264.1">
    <property type="nucleotide sequence ID" value="NZ_FOHJ01000005.1"/>
</dbReference>
<dbReference type="EMBL" id="FOHJ01000005">
    <property type="protein sequence ID" value="SET48608.1"/>
    <property type="molecule type" value="Genomic_DNA"/>
</dbReference>
<protein>
    <submittedName>
        <fullName evidence="1">Uncharacterized protein</fullName>
    </submittedName>
</protein>
<accession>A0A1I0EVD4</accession>
<gene>
    <name evidence="1" type="ORF">SAMN05421676_10570</name>
</gene>
<sequence>MKKNMIIVVMGVFLLSGVLGFMSSEFEINEENKTANNNTIPVHASWGEEFSDVKSLVNHSDLIVIGSLDKQLSSYQPFEGHNDTFTDAKFNIEKVIKGKKTLDNVVISQYGGERPNGKIEIFDDLPLLDENHQYLLFLEHIDDNTSRDGKYQTVRGVQGFYTVGTESNFALSNEQKIQSTAQGEINKKVIKQGVKGVNEIASN</sequence>
<organism evidence="1 2">
    <name type="scientific">Salinibacillus kushneri</name>
    <dbReference type="NCBI Taxonomy" id="237682"/>
    <lineage>
        <taxon>Bacteria</taxon>
        <taxon>Bacillati</taxon>
        <taxon>Bacillota</taxon>
        <taxon>Bacilli</taxon>
        <taxon>Bacillales</taxon>
        <taxon>Bacillaceae</taxon>
        <taxon>Salinibacillus</taxon>
    </lineage>
</organism>
<evidence type="ECO:0000313" key="1">
    <source>
        <dbReference type="EMBL" id="SET48608.1"/>
    </source>
</evidence>
<keyword evidence="2" id="KW-1185">Reference proteome</keyword>
<reference evidence="2" key="1">
    <citation type="submission" date="2016-10" db="EMBL/GenBank/DDBJ databases">
        <authorList>
            <person name="Varghese N."/>
            <person name="Submissions S."/>
        </authorList>
    </citation>
    <scope>NUCLEOTIDE SEQUENCE [LARGE SCALE GENOMIC DNA]</scope>
    <source>
        <strain evidence="2">CGMCC 1.3566</strain>
    </source>
</reference>
<dbReference type="STRING" id="237682.SAMN05421676_10570"/>
<evidence type="ECO:0000313" key="2">
    <source>
        <dbReference type="Proteomes" id="UP000199095"/>
    </source>
</evidence>
<dbReference type="Proteomes" id="UP000199095">
    <property type="component" value="Unassembled WGS sequence"/>
</dbReference>
<proteinExistence type="predicted"/>
<dbReference type="AlphaFoldDB" id="A0A1I0EVD4"/>